<dbReference type="PANTHER" id="PTHR21180:SF32">
    <property type="entry name" value="ENDONUCLEASE_EXONUCLEASE_PHOSPHATASE FAMILY DOMAIN-CONTAINING PROTEIN 1"/>
    <property type="match status" value="1"/>
</dbReference>
<feature type="domain" description="Helix-hairpin-helix DNA-binding motif class 1" evidence="2">
    <location>
        <begin position="160"/>
        <end position="179"/>
    </location>
</feature>
<proteinExistence type="predicted"/>
<dbReference type="Gene3D" id="1.10.150.280">
    <property type="entry name" value="AF1531-like domain"/>
    <property type="match status" value="1"/>
</dbReference>
<dbReference type="Pfam" id="PF12836">
    <property type="entry name" value="HHH_3"/>
    <property type="match status" value="1"/>
</dbReference>
<dbReference type="AlphaFoldDB" id="A0A4Q7MXS2"/>
<sequence length="201" mass="20210">MFPACAAPWPGLRGPMALGAGGNPAPARDGNLDGEDMNPFLAPALAWRTLRDKPDAARVPACCSRATGRPGSDAGQVVGGRLRPAPAAQQPGKQATAWRRGLAWTALAVSGACASFAAGAVDANSATVAELISVRGIGPKTALLIVRERERGGAYESLSDLADRVRGIGPKRARAMQAGGLEVHGQPTGAAGSGVAAGSGR</sequence>
<gene>
    <name evidence="3" type="ORF">EV679_1109</name>
</gene>
<protein>
    <submittedName>
        <fullName evidence="3">Helix-hairpin-helix protein</fullName>
    </submittedName>
</protein>
<feature type="domain" description="Helix-hairpin-helix DNA-binding motif class 1" evidence="2">
    <location>
        <begin position="129"/>
        <end position="148"/>
    </location>
</feature>
<evidence type="ECO:0000256" key="1">
    <source>
        <dbReference type="SAM" id="MobiDB-lite"/>
    </source>
</evidence>
<dbReference type="SMART" id="SM00278">
    <property type="entry name" value="HhH1"/>
    <property type="match status" value="2"/>
</dbReference>
<evidence type="ECO:0000313" key="3">
    <source>
        <dbReference type="EMBL" id="RZS73902.1"/>
    </source>
</evidence>
<dbReference type="InterPro" id="IPR010994">
    <property type="entry name" value="RuvA_2-like"/>
</dbReference>
<organism evidence="3 4">
    <name type="scientific">Kerstersia gyiorum</name>
    <dbReference type="NCBI Taxonomy" id="206506"/>
    <lineage>
        <taxon>Bacteria</taxon>
        <taxon>Pseudomonadati</taxon>
        <taxon>Pseudomonadota</taxon>
        <taxon>Betaproteobacteria</taxon>
        <taxon>Burkholderiales</taxon>
        <taxon>Alcaligenaceae</taxon>
        <taxon>Kerstersia</taxon>
    </lineage>
</organism>
<dbReference type="GO" id="GO:0006281">
    <property type="term" value="P:DNA repair"/>
    <property type="evidence" value="ECO:0007669"/>
    <property type="project" value="InterPro"/>
</dbReference>
<dbReference type="InterPro" id="IPR003583">
    <property type="entry name" value="Hlx-hairpin-Hlx_DNA-bd_motif"/>
</dbReference>
<dbReference type="PANTHER" id="PTHR21180">
    <property type="entry name" value="ENDONUCLEASE/EXONUCLEASE/PHOSPHATASE FAMILY DOMAIN-CONTAINING PROTEIN 1"/>
    <property type="match status" value="1"/>
</dbReference>
<feature type="region of interest" description="Disordered" evidence="1">
    <location>
        <begin position="180"/>
        <end position="201"/>
    </location>
</feature>
<evidence type="ECO:0000313" key="4">
    <source>
        <dbReference type="Proteomes" id="UP000292039"/>
    </source>
</evidence>
<dbReference type="GO" id="GO:0003677">
    <property type="term" value="F:DNA binding"/>
    <property type="evidence" value="ECO:0007669"/>
    <property type="project" value="InterPro"/>
</dbReference>
<evidence type="ECO:0000259" key="2">
    <source>
        <dbReference type="SMART" id="SM00278"/>
    </source>
</evidence>
<comment type="caution">
    <text evidence="3">The sequence shown here is derived from an EMBL/GenBank/DDBJ whole genome shotgun (WGS) entry which is preliminary data.</text>
</comment>
<feature type="compositionally biased region" description="Gly residues" evidence="1">
    <location>
        <begin position="191"/>
        <end position="201"/>
    </location>
</feature>
<dbReference type="GO" id="GO:0015628">
    <property type="term" value="P:protein secretion by the type II secretion system"/>
    <property type="evidence" value="ECO:0007669"/>
    <property type="project" value="TreeGrafter"/>
</dbReference>
<dbReference type="GO" id="GO:0015627">
    <property type="term" value="C:type II protein secretion system complex"/>
    <property type="evidence" value="ECO:0007669"/>
    <property type="project" value="TreeGrafter"/>
</dbReference>
<accession>A0A4Q7MXS2</accession>
<dbReference type="Proteomes" id="UP000292039">
    <property type="component" value="Unassembled WGS sequence"/>
</dbReference>
<dbReference type="SUPFAM" id="SSF47781">
    <property type="entry name" value="RuvA domain 2-like"/>
    <property type="match status" value="1"/>
</dbReference>
<dbReference type="EMBL" id="SGWZ01000001">
    <property type="protein sequence ID" value="RZS73902.1"/>
    <property type="molecule type" value="Genomic_DNA"/>
</dbReference>
<reference evidence="3 4" key="1">
    <citation type="submission" date="2019-02" db="EMBL/GenBank/DDBJ databases">
        <title>Genomic Encyclopedia of Type Strains, Phase IV (KMG-IV): sequencing the most valuable type-strain genomes for metagenomic binning, comparative biology and taxonomic classification.</title>
        <authorList>
            <person name="Goeker M."/>
        </authorList>
    </citation>
    <scope>NUCLEOTIDE SEQUENCE [LARGE SCALE GENOMIC DNA]</scope>
    <source>
        <strain evidence="3 4">DSM 16618</strain>
    </source>
</reference>
<name>A0A4Q7MXS2_9BURK</name>
<dbReference type="InterPro" id="IPR051675">
    <property type="entry name" value="Endo/Exo/Phosphatase_dom_1"/>
</dbReference>